<evidence type="ECO:0000313" key="1">
    <source>
        <dbReference type="EMBL" id="GIZ05198.1"/>
    </source>
</evidence>
<keyword evidence="2" id="KW-1185">Reference proteome</keyword>
<proteinExistence type="predicted"/>
<name>A0AAV4YDX4_CAEEX</name>
<protein>
    <submittedName>
        <fullName evidence="1">Uncharacterized protein</fullName>
    </submittedName>
</protein>
<accession>A0AAV4YDX4</accession>
<reference evidence="1 2" key="1">
    <citation type="submission" date="2021-06" db="EMBL/GenBank/DDBJ databases">
        <title>Caerostris extrusa draft genome.</title>
        <authorList>
            <person name="Kono N."/>
            <person name="Arakawa K."/>
        </authorList>
    </citation>
    <scope>NUCLEOTIDE SEQUENCE [LARGE SCALE GENOMIC DNA]</scope>
</reference>
<evidence type="ECO:0000313" key="2">
    <source>
        <dbReference type="Proteomes" id="UP001054945"/>
    </source>
</evidence>
<dbReference type="EMBL" id="BPLR01019234">
    <property type="protein sequence ID" value="GIZ05198.1"/>
    <property type="molecule type" value="Genomic_DNA"/>
</dbReference>
<dbReference type="AlphaFoldDB" id="A0AAV4YDX4"/>
<organism evidence="1 2">
    <name type="scientific">Caerostris extrusa</name>
    <name type="common">Bark spider</name>
    <name type="synonym">Caerostris bankana</name>
    <dbReference type="NCBI Taxonomy" id="172846"/>
    <lineage>
        <taxon>Eukaryota</taxon>
        <taxon>Metazoa</taxon>
        <taxon>Ecdysozoa</taxon>
        <taxon>Arthropoda</taxon>
        <taxon>Chelicerata</taxon>
        <taxon>Arachnida</taxon>
        <taxon>Araneae</taxon>
        <taxon>Araneomorphae</taxon>
        <taxon>Entelegynae</taxon>
        <taxon>Araneoidea</taxon>
        <taxon>Araneidae</taxon>
        <taxon>Caerostris</taxon>
    </lineage>
</organism>
<sequence length="90" mass="10697">MTITLGRIDPTMECEKANSLVTPMTSWTNKRKSIEEMQVQNFKSKWLRSKSRYFLRMSSIQVILNSLECWKSKIFKKVKEELKFSRTMAI</sequence>
<dbReference type="Proteomes" id="UP001054945">
    <property type="component" value="Unassembled WGS sequence"/>
</dbReference>
<comment type="caution">
    <text evidence="1">The sequence shown here is derived from an EMBL/GenBank/DDBJ whole genome shotgun (WGS) entry which is preliminary data.</text>
</comment>
<gene>
    <name evidence="1" type="ORF">CEXT_70821</name>
</gene>